<name>A0A6N3CR90_9FIRM</name>
<dbReference type="GO" id="GO:0005524">
    <property type="term" value="F:ATP binding"/>
    <property type="evidence" value="ECO:0007669"/>
    <property type="project" value="InterPro"/>
</dbReference>
<dbReference type="InterPro" id="IPR012381">
    <property type="entry name" value="EutP_PduV"/>
</dbReference>
<gene>
    <name evidence="1" type="primary">pduV</name>
    <name evidence="1" type="ORF">VALFYP47_01569</name>
</gene>
<protein>
    <submittedName>
        <fullName evidence="1">Propanediol utilization protein PduV</fullName>
    </submittedName>
</protein>
<dbReference type="PANTHER" id="PTHR40453">
    <property type="entry name" value="PROTEIN YOEF"/>
    <property type="match status" value="1"/>
</dbReference>
<proteinExistence type="predicted"/>
<dbReference type="GO" id="GO:0006576">
    <property type="term" value="P:biogenic amine metabolic process"/>
    <property type="evidence" value="ECO:0007669"/>
    <property type="project" value="InterPro"/>
</dbReference>
<dbReference type="AlphaFoldDB" id="A0A6N3CR90"/>
<dbReference type="PANTHER" id="PTHR40453:SF1">
    <property type="entry name" value="PROTEIN YOEF"/>
    <property type="match status" value="1"/>
</dbReference>
<accession>A0A6N3CR90</accession>
<organism evidence="1">
    <name type="scientific">Veillonella atypica</name>
    <dbReference type="NCBI Taxonomy" id="39777"/>
    <lineage>
        <taxon>Bacteria</taxon>
        <taxon>Bacillati</taxon>
        <taxon>Bacillota</taxon>
        <taxon>Negativicutes</taxon>
        <taxon>Veillonellales</taxon>
        <taxon>Veillonellaceae</taxon>
        <taxon>Veillonella</taxon>
    </lineage>
</organism>
<dbReference type="EMBL" id="CACRUN010000021">
    <property type="protein sequence ID" value="VYU18084.1"/>
    <property type="molecule type" value="Genomic_DNA"/>
</dbReference>
<dbReference type="RefSeq" id="WP_051411672.1">
    <property type="nucleotide sequence ID" value="NZ_CACRUN010000021.1"/>
</dbReference>
<dbReference type="Pfam" id="PF10662">
    <property type="entry name" value="PduV-EutP"/>
    <property type="match status" value="1"/>
</dbReference>
<reference evidence="1" key="1">
    <citation type="submission" date="2019-11" db="EMBL/GenBank/DDBJ databases">
        <authorList>
            <person name="Feng L."/>
        </authorList>
    </citation>
    <scope>NUCLEOTIDE SEQUENCE</scope>
    <source>
        <strain evidence="1">VatypicaLFYP47</strain>
    </source>
</reference>
<sequence>MKNLRSTLWVGSTYCHIEKVVKNMLDLPYSLPRPMAIYRKENCLLTPGEYIENPWYFSALLVSSYDVEIVVFVYRLGEPFNPYPPATAGAFNRDVIGVLIIQNSVSDNLWHQIEEAQHILELAGAMNICIVVDEIGDSICEELSITCDKSGFIYGYNALRDMLITKYDNI</sequence>
<evidence type="ECO:0000313" key="1">
    <source>
        <dbReference type="EMBL" id="VYU18084.1"/>
    </source>
</evidence>